<protein>
    <submittedName>
        <fullName evidence="1">Uncharacterized protein</fullName>
    </submittedName>
</protein>
<keyword evidence="2" id="KW-1185">Reference proteome</keyword>
<evidence type="ECO:0000313" key="2">
    <source>
        <dbReference type="Proteomes" id="UP000675940"/>
    </source>
</evidence>
<comment type="caution">
    <text evidence="1">The sequence shown here is derived from an EMBL/GenBank/DDBJ whole genome shotgun (WGS) entry which is preliminary data.</text>
</comment>
<dbReference type="Proteomes" id="UP000675940">
    <property type="component" value="Unassembled WGS sequence"/>
</dbReference>
<accession>A0A940MTB1</accession>
<dbReference type="EMBL" id="JAGISH010000015">
    <property type="protein sequence ID" value="MBP0484657.1"/>
    <property type="molecule type" value="Genomic_DNA"/>
</dbReference>
<name>A0A940MTB1_9RHOB</name>
<gene>
    <name evidence="1" type="ORF">J5474_19470</name>
</gene>
<proteinExistence type="predicted"/>
<sequence length="125" mass="14383">MRDFREMNRRRFADQEARVRGWTVFSERMDDGRTSWFAINDATGENRTVNLSGWVMCVPLKTLDMLAEMGWPQRKLGDPPLQPNDIPEIYEAWKAARALAATSQKIDEHMNSGRFARLHMGGNLA</sequence>
<organism evidence="1 2">
    <name type="scientific">Sagittula salina</name>
    <dbReference type="NCBI Taxonomy" id="2820268"/>
    <lineage>
        <taxon>Bacteria</taxon>
        <taxon>Pseudomonadati</taxon>
        <taxon>Pseudomonadota</taxon>
        <taxon>Alphaproteobacteria</taxon>
        <taxon>Rhodobacterales</taxon>
        <taxon>Roseobacteraceae</taxon>
        <taxon>Sagittula</taxon>
    </lineage>
</organism>
<dbReference type="RefSeq" id="WP_209363200.1">
    <property type="nucleotide sequence ID" value="NZ_JAGISH010000015.1"/>
</dbReference>
<reference evidence="1" key="1">
    <citation type="submission" date="2021-03" db="EMBL/GenBank/DDBJ databases">
        <title>Sagittula salina sp. nov. strain M10.9X isolated from the marine waste.</title>
        <authorList>
            <person name="Satari L."/>
            <person name="Molina-Menor E."/>
            <person name="Vidal-Verdu A."/>
            <person name="Pascual J."/>
            <person name="Pereto J."/>
            <person name="Porcar M."/>
        </authorList>
    </citation>
    <scope>NUCLEOTIDE SEQUENCE</scope>
    <source>
        <strain evidence="1">M10.9X</strain>
    </source>
</reference>
<evidence type="ECO:0000313" key="1">
    <source>
        <dbReference type="EMBL" id="MBP0484657.1"/>
    </source>
</evidence>
<dbReference type="AlphaFoldDB" id="A0A940MTB1"/>